<accession>A0A2S9Q940</accession>
<dbReference type="Gene3D" id="3.40.190.10">
    <property type="entry name" value="Periplasmic binding protein-like II"/>
    <property type="match status" value="2"/>
</dbReference>
<keyword evidence="2" id="KW-0805">Transcription regulation</keyword>
<dbReference type="EMBL" id="PUEJ01000007">
    <property type="protein sequence ID" value="PRH85804.1"/>
    <property type="molecule type" value="Genomic_DNA"/>
</dbReference>
<dbReference type="SUPFAM" id="SSF53850">
    <property type="entry name" value="Periplasmic binding protein-like II"/>
    <property type="match status" value="1"/>
</dbReference>
<dbReference type="GO" id="GO:0003677">
    <property type="term" value="F:DNA binding"/>
    <property type="evidence" value="ECO:0007669"/>
    <property type="project" value="UniProtKB-KW"/>
</dbReference>
<proteinExistence type="inferred from homology"/>
<dbReference type="OrthoDB" id="8679465at2"/>
<dbReference type="SUPFAM" id="SSF46785">
    <property type="entry name" value="Winged helix' DNA-binding domain"/>
    <property type="match status" value="1"/>
</dbReference>
<reference evidence="6 7" key="1">
    <citation type="submission" date="2018-02" db="EMBL/GenBank/DDBJ databases">
        <title>Whole genome sequencing of endophytic bacterium.</title>
        <authorList>
            <person name="Eedara R."/>
            <person name="Podile A.R."/>
        </authorList>
    </citation>
    <scope>NUCLEOTIDE SEQUENCE [LARGE SCALE GENOMIC DNA]</scope>
    <source>
        <strain evidence="6 7">RP1T</strain>
    </source>
</reference>
<evidence type="ECO:0000256" key="1">
    <source>
        <dbReference type="ARBA" id="ARBA00009437"/>
    </source>
</evidence>
<dbReference type="PANTHER" id="PTHR30346">
    <property type="entry name" value="TRANSCRIPTIONAL DUAL REGULATOR HCAR-RELATED"/>
    <property type="match status" value="1"/>
</dbReference>
<evidence type="ECO:0000259" key="5">
    <source>
        <dbReference type="PROSITE" id="PS50931"/>
    </source>
</evidence>
<keyword evidence="7" id="KW-1185">Reference proteome</keyword>
<dbReference type="InterPro" id="IPR005119">
    <property type="entry name" value="LysR_subst-bd"/>
</dbReference>
<dbReference type="Proteomes" id="UP000237682">
    <property type="component" value="Unassembled WGS sequence"/>
</dbReference>
<comment type="caution">
    <text evidence="6">The sequence shown here is derived from an EMBL/GenBank/DDBJ whole genome shotgun (WGS) entry which is preliminary data.</text>
</comment>
<evidence type="ECO:0000256" key="3">
    <source>
        <dbReference type="ARBA" id="ARBA00023125"/>
    </source>
</evidence>
<sequence length="319" mass="34919">MRFTLRQLSYFVAAGETGSVTRAAELVNISQPSVSAAISHLETELGVQIFVRQHAQGLSLTTAGKRLLRAAKESLRAAYELYDVANAAGSIVSGPINVGSFTTFSSVIMPELWRGFVSKYPDAQMVVTEGSEAELLEGLRSARIDIALTYQLNLTPDMSFQPLVEMPSYVLLAASHPFAARSSVRLEELADEPFILLDLPLSRQYFLSMFEQRSITPRIVAETASPSTLRSYVGAGLGFSMLTVRPVNMIAENGRPLAYVELEGNISPMVMGLACLKDIRRPRIVDAFEAHCREVITIDHIPGMRGTDSSPRHVIADEV</sequence>
<dbReference type="FunFam" id="1.10.10.10:FF:000001">
    <property type="entry name" value="LysR family transcriptional regulator"/>
    <property type="match status" value="1"/>
</dbReference>
<dbReference type="InterPro" id="IPR036388">
    <property type="entry name" value="WH-like_DNA-bd_sf"/>
</dbReference>
<gene>
    <name evidence="6" type="ORF">C5L14_19830</name>
</gene>
<dbReference type="PRINTS" id="PR00039">
    <property type="entry name" value="HTHLYSR"/>
</dbReference>
<dbReference type="PROSITE" id="PS50931">
    <property type="entry name" value="HTH_LYSR"/>
    <property type="match status" value="1"/>
</dbReference>
<evidence type="ECO:0000313" key="7">
    <source>
        <dbReference type="Proteomes" id="UP000237682"/>
    </source>
</evidence>
<dbReference type="Gene3D" id="1.10.10.10">
    <property type="entry name" value="Winged helix-like DNA-binding domain superfamily/Winged helix DNA-binding domain"/>
    <property type="match status" value="1"/>
</dbReference>
<organism evidence="6 7">
    <name type="scientific">Labrys okinawensis</name>
    <dbReference type="NCBI Taxonomy" id="346911"/>
    <lineage>
        <taxon>Bacteria</taxon>
        <taxon>Pseudomonadati</taxon>
        <taxon>Pseudomonadota</taxon>
        <taxon>Alphaproteobacteria</taxon>
        <taxon>Hyphomicrobiales</taxon>
        <taxon>Xanthobacteraceae</taxon>
        <taxon>Labrys</taxon>
    </lineage>
</organism>
<dbReference type="RefSeq" id="WP_105863800.1">
    <property type="nucleotide sequence ID" value="NZ_PUEJ01000007.1"/>
</dbReference>
<keyword evidence="4" id="KW-0804">Transcription</keyword>
<evidence type="ECO:0000313" key="6">
    <source>
        <dbReference type="EMBL" id="PRH85804.1"/>
    </source>
</evidence>
<evidence type="ECO:0000256" key="2">
    <source>
        <dbReference type="ARBA" id="ARBA00023015"/>
    </source>
</evidence>
<feature type="domain" description="HTH lysR-type" evidence="5">
    <location>
        <begin position="3"/>
        <end position="61"/>
    </location>
</feature>
<comment type="similarity">
    <text evidence="1">Belongs to the LysR transcriptional regulatory family.</text>
</comment>
<evidence type="ECO:0000256" key="4">
    <source>
        <dbReference type="ARBA" id="ARBA00023163"/>
    </source>
</evidence>
<dbReference type="GO" id="GO:0032993">
    <property type="term" value="C:protein-DNA complex"/>
    <property type="evidence" value="ECO:0007669"/>
    <property type="project" value="TreeGrafter"/>
</dbReference>
<dbReference type="Pfam" id="PF03466">
    <property type="entry name" value="LysR_substrate"/>
    <property type="match status" value="1"/>
</dbReference>
<dbReference type="InterPro" id="IPR036390">
    <property type="entry name" value="WH_DNA-bd_sf"/>
</dbReference>
<name>A0A2S9Q940_9HYPH</name>
<protein>
    <submittedName>
        <fullName evidence="6">LysR family transcriptional regulator</fullName>
    </submittedName>
</protein>
<dbReference type="AlphaFoldDB" id="A0A2S9Q940"/>
<dbReference type="PANTHER" id="PTHR30346:SF0">
    <property type="entry name" value="HCA OPERON TRANSCRIPTIONAL ACTIVATOR HCAR"/>
    <property type="match status" value="1"/>
</dbReference>
<dbReference type="GO" id="GO:0003700">
    <property type="term" value="F:DNA-binding transcription factor activity"/>
    <property type="evidence" value="ECO:0007669"/>
    <property type="project" value="InterPro"/>
</dbReference>
<dbReference type="Pfam" id="PF00126">
    <property type="entry name" value="HTH_1"/>
    <property type="match status" value="1"/>
</dbReference>
<dbReference type="InterPro" id="IPR000847">
    <property type="entry name" value="LysR_HTH_N"/>
</dbReference>
<keyword evidence="3" id="KW-0238">DNA-binding</keyword>